<dbReference type="RefSeq" id="WP_344657589.1">
    <property type="nucleotide sequence ID" value="NZ_BAAAQM010000014.1"/>
</dbReference>
<comment type="caution">
    <text evidence="1">The sequence shown here is derived from an EMBL/GenBank/DDBJ whole genome shotgun (WGS) entry which is preliminary data.</text>
</comment>
<evidence type="ECO:0000313" key="1">
    <source>
        <dbReference type="EMBL" id="GAA1969144.1"/>
    </source>
</evidence>
<keyword evidence="2" id="KW-1185">Reference proteome</keyword>
<dbReference type="EMBL" id="BAAAQM010000014">
    <property type="protein sequence ID" value="GAA1969144.1"/>
    <property type="molecule type" value="Genomic_DNA"/>
</dbReference>
<evidence type="ECO:0000313" key="2">
    <source>
        <dbReference type="Proteomes" id="UP001499854"/>
    </source>
</evidence>
<reference evidence="2" key="1">
    <citation type="journal article" date="2019" name="Int. J. Syst. Evol. Microbiol.">
        <title>The Global Catalogue of Microorganisms (GCM) 10K type strain sequencing project: providing services to taxonomists for standard genome sequencing and annotation.</title>
        <authorList>
            <consortium name="The Broad Institute Genomics Platform"/>
            <consortium name="The Broad Institute Genome Sequencing Center for Infectious Disease"/>
            <person name="Wu L."/>
            <person name="Ma J."/>
        </authorList>
    </citation>
    <scope>NUCLEOTIDE SEQUENCE [LARGE SCALE GENOMIC DNA]</scope>
    <source>
        <strain evidence="2">JCM 16013</strain>
    </source>
</reference>
<evidence type="ECO:0008006" key="3">
    <source>
        <dbReference type="Google" id="ProtNLM"/>
    </source>
</evidence>
<proteinExistence type="predicted"/>
<sequence length="230" mass="23092">MSQEAKGVTRWRRSAIVGLPAVAAVVGMTAAMYEGVLASSISLTTDQMNISSGRIAAPGGVVALPDTVGSGNAASSEVGIPTAFIEGLCVHAKHTFTIGTVSVPVDLYIYTPNDGNNTYATVDNDANIAKFSGLALNTSSLNLPSVTLTPNTNTSAVYLGEAATNNAAAGVQDGAGQFELDATQASADIASLNATPQQAAITTTTTLTNFGLGINKPGNSPGSTAAPVCN</sequence>
<gene>
    <name evidence="1" type="ORF">GCM10009838_29760</name>
</gene>
<accession>A0ABP5CVP7</accession>
<organism evidence="1 2">
    <name type="scientific">Catenulispora subtropica</name>
    <dbReference type="NCBI Taxonomy" id="450798"/>
    <lineage>
        <taxon>Bacteria</taxon>
        <taxon>Bacillati</taxon>
        <taxon>Actinomycetota</taxon>
        <taxon>Actinomycetes</taxon>
        <taxon>Catenulisporales</taxon>
        <taxon>Catenulisporaceae</taxon>
        <taxon>Catenulispora</taxon>
    </lineage>
</organism>
<protein>
    <recommendedName>
        <fullName evidence="3">Cholesterol esterase</fullName>
    </recommendedName>
</protein>
<dbReference type="Proteomes" id="UP001499854">
    <property type="component" value="Unassembled WGS sequence"/>
</dbReference>
<name>A0ABP5CVP7_9ACTN</name>